<dbReference type="AlphaFoldDB" id="A0A1C6HYH4"/>
<evidence type="ECO:0000313" key="1">
    <source>
        <dbReference type="EMBL" id="SCJ62669.1"/>
    </source>
</evidence>
<reference evidence="1" key="1">
    <citation type="submission" date="2015-09" db="EMBL/GenBank/DDBJ databases">
        <authorList>
            <consortium name="Pathogen Informatics"/>
        </authorList>
    </citation>
    <scope>NUCLEOTIDE SEQUENCE</scope>
    <source>
        <strain evidence="1">2789STDY5834896</strain>
    </source>
</reference>
<sequence>MCDKAATRGHDLYAVAKRYRRVCISVGLIPAGCCRRAASRCDLQGHCRTPIKTAAQQDRDRDLLIEDSAVVAAVTLFFILVGDVCGLKSCLLLHGRALPAVEVPGTGMDYFVQGTG</sequence>
<accession>A0A1C6HYH4</accession>
<name>A0A1C6HYH4_9FIRM</name>
<proteinExistence type="predicted"/>
<organism evidence="1">
    <name type="scientific">uncultured Anaerotruncus sp</name>
    <dbReference type="NCBI Taxonomy" id="905011"/>
    <lineage>
        <taxon>Bacteria</taxon>
        <taxon>Bacillati</taxon>
        <taxon>Bacillota</taxon>
        <taxon>Clostridia</taxon>
        <taxon>Eubacteriales</taxon>
        <taxon>Oscillospiraceae</taxon>
        <taxon>Anaerotruncus</taxon>
        <taxon>environmental samples</taxon>
    </lineage>
</organism>
<protein>
    <submittedName>
        <fullName evidence="1">Uncharacterized protein</fullName>
    </submittedName>
</protein>
<gene>
    <name evidence="1" type="ORF">SAMEA3545359_01124</name>
</gene>
<dbReference type="EMBL" id="FMHG01000001">
    <property type="protein sequence ID" value="SCJ62669.1"/>
    <property type="molecule type" value="Genomic_DNA"/>
</dbReference>